<dbReference type="EMBL" id="BKZV01000003">
    <property type="protein sequence ID" value="GER83784.1"/>
    <property type="molecule type" value="Genomic_DNA"/>
</dbReference>
<name>A0A5J4K583_9CHLR</name>
<reference evidence="2 3" key="1">
    <citation type="journal article" date="2019" name="Int. J. Syst. Evol. Microbiol.">
        <title>Thermogemmatispora aurantia sp. nov. and Thermogemmatispora argillosa sp. nov., within the class Ktedonobacteria, and emended description of the genus Thermogemmatispora.</title>
        <authorList>
            <person name="Zheng Y."/>
            <person name="Wang C.M."/>
            <person name="Sakai Y."/>
            <person name="Abe K."/>
            <person name="Yokota A."/>
            <person name="Yabe S."/>
        </authorList>
    </citation>
    <scope>NUCLEOTIDE SEQUENCE [LARGE SCALE GENOMIC DNA]</scope>
    <source>
        <strain evidence="2 3">A1-2</strain>
    </source>
</reference>
<dbReference type="RefSeq" id="WP_151728508.1">
    <property type="nucleotide sequence ID" value="NZ_BKZV01000003.1"/>
</dbReference>
<protein>
    <submittedName>
        <fullName evidence="2">Uncharacterized protein</fullName>
    </submittedName>
</protein>
<accession>A0A5J4K583</accession>
<organism evidence="2 3">
    <name type="scientific">Thermogemmatispora aurantia</name>
    <dbReference type="NCBI Taxonomy" id="2045279"/>
    <lineage>
        <taxon>Bacteria</taxon>
        <taxon>Bacillati</taxon>
        <taxon>Chloroflexota</taxon>
        <taxon>Ktedonobacteria</taxon>
        <taxon>Thermogemmatisporales</taxon>
        <taxon>Thermogemmatisporaceae</taxon>
        <taxon>Thermogemmatispora</taxon>
    </lineage>
</organism>
<evidence type="ECO:0000256" key="1">
    <source>
        <dbReference type="SAM" id="MobiDB-lite"/>
    </source>
</evidence>
<comment type="caution">
    <text evidence="2">The sequence shown here is derived from an EMBL/GenBank/DDBJ whole genome shotgun (WGS) entry which is preliminary data.</text>
</comment>
<evidence type="ECO:0000313" key="3">
    <source>
        <dbReference type="Proteomes" id="UP000334820"/>
    </source>
</evidence>
<feature type="region of interest" description="Disordered" evidence="1">
    <location>
        <begin position="370"/>
        <end position="405"/>
    </location>
</feature>
<dbReference type="Proteomes" id="UP000334820">
    <property type="component" value="Unassembled WGS sequence"/>
</dbReference>
<evidence type="ECO:0000313" key="2">
    <source>
        <dbReference type="EMBL" id="GER83784.1"/>
    </source>
</evidence>
<gene>
    <name evidence="2" type="ORF">KTAU_24210</name>
</gene>
<sequence>MQQHERALLEQIEAELQANGVALDPLLHYHERRLSLFWRGYHLLLHAAQQIYGAIPPFLFSAFAPEDAGAGASLQQLIYHALGGRRLHDELSVLGSLYNSLLGLIDKCTDEFSQLLPALRIALTPQTLLALLQLERPLPLPRPSLDVESNAGDVARLDLLLTGIEAYVARAARLARQSGRQHLWSDFCAIYSELMEHQFASATLAFATCEPSSLALATAIGRTAPTLWSYFINAWLAEDTPEADRRQCYREAVEAWGEAVVLSEDLCDLLVDIKEGRWNSVTLLAVLEYGLPLTAASLREAPQEALEQLLIARIPALVTRRMCLRYRQGFEQLEALAPGQFSALEVFERDLLCYPLFSQQMDRPSLVTRAERKQPGAAPTAIPGSADQAAVGQEDRRDPGQSMPRLTLTHFPDLGFSLIASPGASQAALFRHEDGQVFSLAGDLASLIRQAAHGTPRSWLEESCRRQGKDPRALETFFRTRVLPSAAAASPTREGMTSIYRLIPVTRPPTLALQLGYLGQHLAERITQLGQRVRQQGSLYGVLLISASEHVPADPEAWCVELQMLRDLVDEIQMETDADLRIVLRAHAALCSEMAAAAPTVDHLSAGLTQHDEYFPLAALGAGWKSVSIRLRDARLDEAPALLRRWRDEGARFFELPLPLATRLYPLLRSELLPTPGRRALLVHHYCLMFARLLRREQMASPHLPPGSHCAGGPSCWARQLCAAYPQGDPLCRARCQLAALSIYDFEYIVLRLKRFLALLGEGKRLPPLLDFVGGLADAIALGWEGDAGH</sequence>
<proteinExistence type="predicted"/>
<dbReference type="AlphaFoldDB" id="A0A5J4K583"/>
<keyword evidence="3" id="KW-1185">Reference proteome</keyword>